<keyword evidence="2" id="KW-0460">Magnesium</keyword>
<dbReference type="InterPro" id="IPR008949">
    <property type="entry name" value="Isoprenoid_synthase_dom_sf"/>
</dbReference>
<feature type="domain" description="Terpene synthase metal-binding" evidence="4">
    <location>
        <begin position="2"/>
        <end position="168"/>
    </location>
</feature>
<organism evidence="5 6">
    <name type="scientific">Dendrobium thyrsiflorum</name>
    <name type="common">Pinecone-like raceme dendrobium</name>
    <name type="synonym">Orchid</name>
    <dbReference type="NCBI Taxonomy" id="117978"/>
    <lineage>
        <taxon>Eukaryota</taxon>
        <taxon>Viridiplantae</taxon>
        <taxon>Streptophyta</taxon>
        <taxon>Embryophyta</taxon>
        <taxon>Tracheophyta</taxon>
        <taxon>Spermatophyta</taxon>
        <taxon>Magnoliopsida</taxon>
        <taxon>Liliopsida</taxon>
        <taxon>Asparagales</taxon>
        <taxon>Orchidaceae</taxon>
        <taxon>Epidendroideae</taxon>
        <taxon>Malaxideae</taxon>
        <taxon>Dendrobiinae</taxon>
        <taxon>Dendrobium</taxon>
    </lineage>
</organism>
<keyword evidence="3" id="KW-0456">Lyase</keyword>
<gene>
    <name evidence="5" type="ORF">M5K25_000332</name>
</gene>
<evidence type="ECO:0000256" key="2">
    <source>
        <dbReference type="ARBA" id="ARBA00022842"/>
    </source>
</evidence>
<evidence type="ECO:0000256" key="1">
    <source>
        <dbReference type="ARBA" id="ARBA00022723"/>
    </source>
</evidence>
<dbReference type="PANTHER" id="PTHR31225:SF93">
    <property type="entry name" value="ALPHA-HUMULENE_(-)-(E)-BETA-CARYOPHYLLENE SYNTHASE"/>
    <property type="match status" value="1"/>
</dbReference>
<dbReference type="Pfam" id="PF03936">
    <property type="entry name" value="Terpene_synth_C"/>
    <property type="match status" value="1"/>
</dbReference>
<dbReference type="InterPro" id="IPR005630">
    <property type="entry name" value="Terpene_synthase_metal-bd"/>
</dbReference>
<dbReference type="Proteomes" id="UP001552299">
    <property type="component" value="Unassembled WGS sequence"/>
</dbReference>
<evidence type="ECO:0000256" key="3">
    <source>
        <dbReference type="ARBA" id="ARBA00023239"/>
    </source>
</evidence>
<comment type="caution">
    <text evidence="5">The sequence shown here is derived from an EMBL/GenBank/DDBJ whole genome shotgun (WGS) entry which is preliminary data.</text>
</comment>
<evidence type="ECO:0000313" key="5">
    <source>
        <dbReference type="EMBL" id="KAL0928451.1"/>
    </source>
</evidence>
<dbReference type="GO" id="GO:0046872">
    <property type="term" value="F:metal ion binding"/>
    <property type="evidence" value="ECO:0007669"/>
    <property type="project" value="UniProtKB-KW"/>
</dbReference>
<dbReference type="PANTHER" id="PTHR31225">
    <property type="entry name" value="OS04G0344100 PROTEIN-RELATED"/>
    <property type="match status" value="1"/>
</dbReference>
<keyword evidence="1" id="KW-0479">Metal-binding</keyword>
<dbReference type="SUPFAM" id="SSF48576">
    <property type="entry name" value="Terpenoid synthases"/>
    <property type="match status" value="1"/>
</dbReference>
<accession>A0ABD0W4C5</accession>
<evidence type="ECO:0000313" key="6">
    <source>
        <dbReference type="Proteomes" id="UP001552299"/>
    </source>
</evidence>
<dbReference type="GO" id="GO:0016829">
    <property type="term" value="F:lyase activity"/>
    <property type="evidence" value="ECO:0007669"/>
    <property type="project" value="UniProtKB-KW"/>
</dbReference>
<dbReference type="InterPro" id="IPR050148">
    <property type="entry name" value="Terpene_synthase-like"/>
</dbReference>
<dbReference type="EMBL" id="JANQDX010000001">
    <property type="protein sequence ID" value="KAL0928451.1"/>
    <property type="molecule type" value="Genomic_DNA"/>
</dbReference>
<evidence type="ECO:0000259" key="4">
    <source>
        <dbReference type="Pfam" id="PF03936"/>
    </source>
</evidence>
<proteinExistence type="predicted"/>
<dbReference type="AlphaFoldDB" id="A0ABD0W4C5"/>
<protein>
    <recommendedName>
        <fullName evidence="4">Terpene synthase metal-binding domain-containing protein</fullName>
    </recommendedName>
</protein>
<keyword evidence="6" id="KW-1185">Reference proteome</keyword>
<sequence length="174" mass="20295">MARKIMTKVMALLSITDDIYDVYGTSDELQSFTDVIMRWDELEEAAQQLKEYLKVHFHNLTKALQDFNNELSSHGKSYRIKYLQILKVIVRAWNDEVKWRDDGYIPALREHLEVSTVTTGYNVLACASFIEMGDVVTKEVFDWVLTFPKFSYQAALICRFRDDVVSQEVTYTQS</sequence>
<reference evidence="5 6" key="1">
    <citation type="journal article" date="2024" name="Plant Biotechnol. J.">
        <title>Dendrobium thyrsiflorum genome and its molecular insights into genes involved in important horticultural traits.</title>
        <authorList>
            <person name="Chen B."/>
            <person name="Wang J.Y."/>
            <person name="Zheng P.J."/>
            <person name="Li K.L."/>
            <person name="Liang Y.M."/>
            <person name="Chen X.F."/>
            <person name="Zhang C."/>
            <person name="Zhao X."/>
            <person name="He X."/>
            <person name="Zhang G.Q."/>
            <person name="Liu Z.J."/>
            <person name="Xu Q."/>
        </authorList>
    </citation>
    <scope>NUCLEOTIDE SEQUENCE [LARGE SCALE GENOMIC DNA]</scope>
    <source>
        <strain evidence="5">GZMU011</strain>
    </source>
</reference>
<dbReference type="Gene3D" id="1.10.600.10">
    <property type="entry name" value="Farnesyl Diphosphate Synthase"/>
    <property type="match status" value="1"/>
</dbReference>
<name>A0ABD0W4C5_DENTH</name>